<sequence>MEMKIFLWNVKVTFNTKPLSKCPHHCFNTQAIVSRLGNTNPQELRCFYLVILTTIQRRKRMHGGKNGCCSPLRDQGRSSGTPASRDRDRLRFKLSLEQCVFCFESFSDGNGRGEFSLPFAFNNRIITNFDSLTFNSFELLLF</sequence>
<name>A0A8D8BXS5_CULPI</name>
<organism evidence="2">
    <name type="scientific">Culex pipiens</name>
    <name type="common">House mosquito</name>
    <dbReference type="NCBI Taxonomy" id="7175"/>
    <lineage>
        <taxon>Eukaryota</taxon>
        <taxon>Metazoa</taxon>
        <taxon>Ecdysozoa</taxon>
        <taxon>Arthropoda</taxon>
        <taxon>Hexapoda</taxon>
        <taxon>Insecta</taxon>
        <taxon>Pterygota</taxon>
        <taxon>Neoptera</taxon>
        <taxon>Endopterygota</taxon>
        <taxon>Diptera</taxon>
        <taxon>Nematocera</taxon>
        <taxon>Culicoidea</taxon>
        <taxon>Culicidae</taxon>
        <taxon>Culicinae</taxon>
        <taxon>Culicini</taxon>
        <taxon>Culex</taxon>
        <taxon>Culex</taxon>
    </lineage>
</organism>
<evidence type="ECO:0000256" key="1">
    <source>
        <dbReference type="SAM" id="MobiDB-lite"/>
    </source>
</evidence>
<protein>
    <submittedName>
        <fullName evidence="2">(northern house mosquito) hypothetical protein</fullName>
    </submittedName>
</protein>
<feature type="region of interest" description="Disordered" evidence="1">
    <location>
        <begin position="61"/>
        <end position="86"/>
    </location>
</feature>
<dbReference type="AlphaFoldDB" id="A0A8D8BXS5"/>
<proteinExistence type="predicted"/>
<accession>A0A8D8BXS5</accession>
<evidence type="ECO:0000313" key="2">
    <source>
        <dbReference type="EMBL" id="CAG6483541.1"/>
    </source>
</evidence>
<dbReference type="EMBL" id="HBUE01097011">
    <property type="protein sequence ID" value="CAG6483541.1"/>
    <property type="molecule type" value="Transcribed_RNA"/>
</dbReference>
<reference evidence="2" key="1">
    <citation type="submission" date="2021-05" db="EMBL/GenBank/DDBJ databases">
        <authorList>
            <person name="Alioto T."/>
            <person name="Alioto T."/>
            <person name="Gomez Garrido J."/>
        </authorList>
    </citation>
    <scope>NUCLEOTIDE SEQUENCE</scope>
</reference>